<keyword evidence="5" id="KW-0560">Oxidoreductase</keyword>
<dbReference type="PROSITE" id="PS00198">
    <property type="entry name" value="4FE4S_FER_1"/>
    <property type="match status" value="1"/>
</dbReference>
<dbReference type="InterPro" id="IPR043578">
    <property type="entry name" value="GltB_archl_type"/>
</dbReference>
<dbReference type="PIRSF" id="PIRSF006429">
    <property type="entry name" value="GOGAT_lg_2"/>
    <property type="match status" value="1"/>
</dbReference>
<evidence type="ECO:0000313" key="14">
    <source>
        <dbReference type="Proteomes" id="UP001144352"/>
    </source>
</evidence>
<dbReference type="PANTHER" id="PTHR43819:SF1">
    <property type="entry name" value="ARCHAEAL-TYPE GLUTAMATE SYNTHASE [NADPH]"/>
    <property type="match status" value="1"/>
</dbReference>
<dbReference type="Pfam" id="PF00037">
    <property type="entry name" value="Fer4"/>
    <property type="match status" value="1"/>
</dbReference>
<accession>A0A9W6G2B4</accession>
<dbReference type="GO" id="GO:0004355">
    <property type="term" value="F:glutamate synthase (NADPH) activity"/>
    <property type="evidence" value="ECO:0007669"/>
    <property type="project" value="UniProtKB-EC"/>
</dbReference>
<gene>
    <name evidence="13" type="ORF">GHYDROH2_25790</name>
</gene>
<evidence type="ECO:0000256" key="4">
    <source>
        <dbReference type="ARBA" id="ARBA00022723"/>
    </source>
</evidence>
<name>A0A9W6G2B4_9BACT</name>
<evidence type="ECO:0000256" key="9">
    <source>
        <dbReference type="ARBA" id="ARBA00048151"/>
    </source>
</evidence>
<keyword evidence="7 11" id="KW-0411">Iron-sulfur</keyword>
<dbReference type="EC" id="1.4.1.13" evidence="2"/>
<evidence type="ECO:0000256" key="6">
    <source>
        <dbReference type="ARBA" id="ARBA00023004"/>
    </source>
</evidence>
<dbReference type="InterPro" id="IPR017900">
    <property type="entry name" value="4Fe4S_Fe_S_CS"/>
</dbReference>
<feature type="domain" description="4Fe-4S ferredoxin-type" evidence="12">
    <location>
        <begin position="11"/>
        <end position="42"/>
    </location>
</feature>
<feature type="binding site" evidence="11">
    <location>
        <position position="22"/>
    </location>
    <ligand>
        <name>[4Fe-4S] cluster</name>
        <dbReference type="ChEBI" id="CHEBI:49883"/>
        <label>1</label>
    </ligand>
</feature>
<dbReference type="RefSeq" id="WP_214185298.1">
    <property type="nucleotide sequence ID" value="NZ_BSDS01000002.1"/>
</dbReference>
<proteinExistence type="inferred from homology"/>
<comment type="caution">
    <text evidence="13">The sequence shown here is derived from an EMBL/GenBank/DDBJ whole genome shotgun (WGS) entry which is preliminary data.</text>
</comment>
<feature type="binding site" evidence="11">
    <location>
        <position position="25"/>
    </location>
    <ligand>
        <name>[4Fe-4S] cluster</name>
        <dbReference type="ChEBI" id="CHEBI:49883"/>
        <label>1</label>
    </ligand>
</feature>
<keyword evidence="3" id="KW-0028">Amino-acid biosynthesis</keyword>
<feature type="binding site" evidence="11">
    <location>
        <position position="32"/>
    </location>
    <ligand>
        <name>[4Fe-4S] cluster</name>
        <dbReference type="ChEBI" id="CHEBI:49883"/>
        <label>2</label>
    </ligand>
</feature>
<dbReference type="SUPFAM" id="SSF54862">
    <property type="entry name" value="4Fe-4S ferredoxins"/>
    <property type="match status" value="1"/>
</dbReference>
<evidence type="ECO:0000256" key="1">
    <source>
        <dbReference type="ARBA" id="ARBA00009716"/>
    </source>
</evidence>
<evidence type="ECO:0000256" key="10">
    <source>
        <dbReference type="PIRNR" id="PIRNR006429"/>
    </source>
</evidence>
<evidence type="ECO:0000256" key="3">
    <source>
        <dbReference type="ARBA" id="ARBA00022605"/>
    </source>
</evidence>
<dbReference type="CDD" id="cd02808">
    <property type="entry name" value="GltS_FMN"/>
    <property type="match status" value="1"/>
</dbReference>
<dbReference type="Pfam" id="PF01645">
    <property type="entry name" value="Glu_synthase"/>
    <property type="match status" value="1"/>
</dbReference>
<dbReference type="AlphaFoldDB" id="A0A9W6G2B4"/>
<evidence type="ECO:0000259" key="12">
    <source>
        <dbReference type="PROSITE" id="PS51379"/>
    </source>
</evidence>
<evidence type="ECO:0000256" key="11">
    <source>
        <dbReference type="PIRSR" id="PIRSR006429-1"/>
    </source>
</evidence>
<comment type="catalytic activity">
    <reaction evidence="9">
        <text>2 L-glutamate + NADP(+) = L-glutamine + 2-oxoglutarate + NADPH + H(+)</text>
        <dbReference type="Rhea" id="RHEA:15501"/>
        <dbReference type="ChEBI" id="CHEBI:15378"/>
        <dbReference type="ChEBI" id="CHEBI:16810"/>
        <dbReference type="ChEBI" id="CHEBI:29985"/>
        <dbReference type="ChEBI" id="CHEBI:57783"/>
        <dbReference type="ChEBI" id="CHEBI:58349"/>
        <dbReference type="ChEBI" id="CHEBI:58359"/>
        <dbReference type="EC" id="1.4.1.13"/>
    </reaction>
</comment>
<evidence type="ECO:0000256" key="8">
    <source>
        <dbReference type="ARBA" id="ARBA00023164"/>
    </source>
</evidence>
<dbReference type="GO" id="GO:0006537">
    <property type="term" value="P:glutamate biosynthetic process"/>
    <property type="evidence" value="ECO:0007669"/>
    <property type="project" value="UniProtKB-KW"/>
</dbReference>
<feature type="binding site" evidence="11">
    <location>
        <position position="59"/>
    </location>
    <ligand>
        <name>[4Fe-4S] cluster</name>
        <dbReference type="ChEBI" id="CHEBI:49883"/>
        <label>2</label>
    </ligand>
</feature>
<dbReference type="GO" id="GO:0046872">
    <property type="term" value="F:metal ion binding"/>
    <property type="evidence" value="ECO:0007669"/>
    <property type="project" value="UniProtKB-KW"/>
</dbReference>
<evidence type="ECO:0000256" key="5">
    <source>
        <dbReference type="ARBA" id="ARBA00023002"/>
    </source>
</evidence>
<protein>
    <recommendedName>
        <fullName evidence="2">glutamate synthase (NADPH)</fullName>
        <ecNumber evidence="2">1.4.1.13</ecNumber>
    </recommendedName>
</protein>
<evidence type="ECO:0000313" key="13">
    <source>
        <dbReference type="EMBL" id="GLI39078.1"/>
    </source>
</evidence>
<comment type="similarity">
    <text evidence="1 10">Belongs to the glutamate synthase family.</text>
</comment>
<dbReference type="PIRSF" id="PIRSF500061">
    <property type="entry name" value="GOGAT_lg2_archl"/>
    <property type="match status" value="1"/>
</dbReference>
<dbReference type="Gene3D" id="3.30.70.20">
    <property type="match status" value="1"/>
</dbReference>
<keyword evidence="14" id="KW-1185">Reference proteome</keyword>
<reference evidence="13" key="1">
    <citation type="submission" date="2022-12" db="EMBL/GenBank/DDBJ databases">
        <title>Reference genome sequencing for broad-spectrum identification of bacterial and archaeal isolates by mass spectrometry.</title>
        <authorList>
            <person name="Sekiguchi Y."/>
            <person name="Tourlousse D.M."/>
        </authorList>
    </citation>
    <scope>NUCLEOTIDE SEQUENCE</scope>
    <source>
        <strain evidence="13">H2</strain>
    </source>
</reference>
<sequence length="509" mass="54854">MLYKSVTESFNEFIIDRNDATCIRCKVCVRQCAYEVHAYEATADALTEDNTLCIGCRRCSALCPTGAITIRSNEEVFKRNESWSNAHIRNLYAQADTGGILLAAMGNPAKYPIYWDHMLLDASQVTNPSIDPLREPMELRTYLGKKPHSIEVVRDEQTGKPKLATKLTPQIKMEYPFIFSAMSYGALNLNAHKAMAMAAKELGTLYNTGEGGLHRDLYQYGSNVMVQVASGRFGVSEAYLNAGVAIEIKVGQGAKPGIGGHLPGEKVNDQISETRMIPAGADAISPAPHHDIYSIEDLRQLIFALKEATNYTKPVSVKIAAVHHVAAIASGVARAGADIITIDGFRGGTGAAPQVIRDNVGIPMELALAAVDARLRDEGIRNQVSIVVGGGVRSSGDAIKAIALGADAINMGTSTLLALGCTLCQRCYTGKCPWGITTNTPYLAKRLNPELGAERLVNLVHAWGHEMKEILGGMGLNALESLRGNRYKLRALGLTEKDMNILGVMPAGE</sequence>
<dbReference type="EMBL" id="BSDS01000002">
    <property type="protein sequence ID" value="GLI39078.1"/>
    <property type="molecule type" value="Genomic_DNA"/>
</dbReference>
<dbReference type="PROSITE" id="PS51379">
    <property type="entry name" value="4FE4S_FER_2"/>
    <property type="match status" value="2"/>
</dbReference>
<feature type="domain" description="4Fe-4S ferredoxin-type" evidence="12">
    <location>
        <begin position="44"/>
        <end position="73"/>
    </location>
</feature>
<dbReference type="Gene3D" id="3.20.20.70">
    <property type="entry name" value="Aldolase class I"/>
    <property type="match status" value="1"/>
</dbReference>
<feature type="binding site" evidence="11">
    <location>
        <position position="53"/>
    </location>
    <ligand>
        <name>[4Fe-4S] cluster</name>
        <dbReference type="ChEBI" id="CHEBI:49883"/>
        <label>2</label>
    </ligand>
</feature>
<feature type="binding site" evidence="11">
    <location>
        <position position="56"/>
    </location>
    <ligand>
        <name>[4Fe-4S] cluster</name>
        <dbReference type="ChEBI" id="CHEBI:49883"/>
        <label>2</label>
    </ligand>
</feature>
<keyword evidence="8" id="KW-0314">Glutamate biosynthesis</keyword>
<keyword evidence="6 11" id="KW-0408">Iron</keyword>
<feature type="binding site" evidence="11">
    <location>
        <position position="63"/>
    </location>
    <ligand>
        <name>[4Fe-4S] cluster</name>
        <dbReference type="ChEBI" id="CHEBI:49883"/>
        <label>1</label>
    </ligand>
</feature>
<dbReference type="InterPro" id="IPR013785">
    <property type="entry name" value="Aldolase_TIM"/>
</dbReference>
<feature type="binding site" evidence="11">
    <location>
        <position position="28"/>
    </location>
    <ligand>
        <name>[4Fe-4S] cluster</name>
        <dbReference type="ChEBI" id="CHEBI:49883"/>
        <label>1</label>
    </ligand>
</feature>
<dbReference type="PANTHER" id="PTHR43819">
    <property type="entry name" value="ARCHAEAL-TYPE GLUTAMATE SYNTHASE [NADPH]"/>
    <property type="match status" value="1"/>
</dbReference>
<keyword evidence="4 11" id="KW-0479">Metal-binding</keyword>
<dbReference type="InterPro" id="IPR002932">
    <property type="entry name" value="Glu_synthdom"/>
</dbReference>
<evidence type="ECO:0000256" key="7">
    <source>
        <dbReference type="ARBA" id="ARBA00023014"/>
    </source>
</evidence>
<evidence type="ECO:0000256" key="2">
    <source>
        <dbReference type="ARBA" id="ARBA00012079"/>
    </source>
</evidence>
<keyword evidence="11" id="KW-0004">4Fe-4S</keyword>
<dbReference type="SUPFAM" id="SSF51395">
    <property type="entry name" value="FMN-linked oxidoreductases"/>
    <property type="match status" value="1"/>
</dbReference>
<dbReference type="InterPro" id="IPR024188">
    <property type="entry name" value="GltB"/>
</dbReference>
<dbReference type="Proteomes" id="UP001144352">
    <property type="component" value="Unassembled WGS sequence"/>
</dbReference>
<dbReference type="GO" id="GO:0051539">
    <property type="term" value="F:4 iron, 4 sulfur cluster binding"/>
    <property type="evidence" value="ECO:0007669"/>
    <property type="project" value="UniProtKB-KW"/>
</dbReference>
<dbReference type="InterPro" id="IPR017896">
    <property type="entry name" value="4Fe4S_Fe-S-bd"/>
</dbReference>
<organism evidence="13 14">
    <name type="scientific">Geobacter hydrogenophilus</name>
    <dbReference type="NCBI Taxonomy" id="40983"/>
    <lineage>
        <taxon>Bacteria</taxon>
        <taxon>Pseudomonadati</taxon>
        <taxon>Thermodesulfobacteriota</taxon>
        <taxon>Desulfuromonadia</taxon>
        <taxon>Geobacterales</taxon>
        <taxon>Geobacteraceae</taxon>
        <taxon>Geobacter</taxon>
    </lineage>
</organism>